<accession>A0ACC0DF73</accession>
<keyword evidence="2" id="KW-1185">Reference proteome</keyword>
<comment type="caution">
    <text evidence="1">The sequence shown here is derived from an EMBL/GenBank/DDBJ whole genome shotgun (WGS) entry which is preliminary data.</text>
</comment>
<gene>
    <name evidence="1" type="ORF">F4821DRAFT_200579</name>
</gene>
<reference evidence="1 2" key="1">
    <citation type="journal article" date="2022" name="New Phytol.">
        <title>Ecological generalism drives hyperdiversity of secondary metabolite gene clusters in xylarialean endophytes.</title>
        <authorList>
            <person name="Franco M.E.E."/>
            <person name="Wisecaver J.H."/>
            <person name="Arnold A.E."/>
            <person name="Ju Y.M."/>
            <person name="Slot J.C."/>
            <person name="Ahrendt S."/>
            <person name="Moore L.P."/>
            <person name="Eastman K.E."/>
            <person name="Scott K."/>
            <person name="Konkel Z."/>
            <person name="Mondo S.J."/>
            <person name="Kuo A."/>
            <person name="Hayes R.D."/>
            <person name="Haridas S."/>
            <person name="Andreopoulos B."/>
            <person name="Riley R."/>
            <person name="LaButti K."/>
            <person name="Pangilinan J."/>
            <person name="Lipzen A."/>
            <person name="Amirebrahimi M."/>
            <person name="Yan J."/>
            <person name="Adam C."/>
            <person name="Keymanesh K."/>
            <person name="Ng V."/>
            <person name="Louie K."/>
            <person name="Northen T."/>
            <person name="Drula E."/>
            <person name="Henrissat B."/>
            <person name="Hsieh H.M."/>
            <person name="Youens-Clark K."/>
            <person name="Lutzoni F."/>
            <person name="Miadlikowska J."/>
            <person name="Eastwood D.C."/>
            <person name="Hamelin R.C."/>
            <person name="Grigoriev I.V."/>
            <person name="U'Ren J.M."/>
        </authorList>
    </citation>
    <scope>NUCLEOTIDE SEQUENCE [LARGE SCALE GENOMIC DNA]</scope>
    <source>
        <strain evidence="1 2">ER1909</strain>
    </source>
</reference>
<sequence length="480" mass="53460">MKTIGGIFAEAYASWSYSISQCCSSLTSHSDEKPRRQSGKHTGQTTTTIMSPSLLIRPVDRKSFDVVYEEPSHIPPPSLAPYRSMVGTSSWEQAPRKRQGSGRSSFSARRLLLRPGSSSSSSRRPQISAPTNFRHLYSESFQFPDYGHAQLRPRPASFRPLELSIYISDNRLSPILPHFDYPTPPVTPPQRAFTLSSRSEDSPPIPHSRSYSSMSFHIPRRPINGGSVFDSPQSDFNTPQRPQPARLRAYTSPESSSPMMEDLVERVASAMVERDRLQEKIEDVLERQSIYISSRPSTANGQPEMEPMPDIPALPPNAPSFSERLSYDRPQTAPSQTSRMAYKANSSRKVEGRAPPPPLPLRLRPPLRKKKSFSRVSTWLFPGEEHPRDISLDSLTNVPRPVTGADGFYQIADSEAKERDSFDTLSSSDWTVEEEQTVPTSLSPSSTTTLKARLEPSLPISSGLQHSIVLPQRQSVGVAV</sequence>
<evidence type="ECO:0000313" key="1">
    <source>
        <dbReference type="EMBL" id="KAI6091369.1"/>
    </source>
</evidence>
<proteinExistence type="predicted"/>
<name>A0ACC0DF73_9PEZI</name>
<evidence type="ECO:0000313" key="2">
    <source>
        <dbReference type="Proteomes" id="UP001497680"/>
    </source>
</evidence>
<dbReference type="EMBL" id="MU394287">
    <property type="protein sequence ID" value="KAI6091369.1"/>
    <property type="molecule type" value="Genomic_DNA"/>
</dbReference>
<protein>
    <submittedName>
        <fullName evidence="1">Uncharacterized protein</fullName>
    </submittedName>
</protein>
<organism evidence="1 2">
    <name type="scientific">Hypoxylon rubiginosum</name>
    <dbReference type="NCBI Taxonomy" id="110542"/>
    <lineage>
        <taxon>Eukaryota</taxon>
        <taxon>Fungi</taxon>
        <taxon>Dikarya</taxon>
        <taxon>Ascomycota</taxon>
        <taxon>Pezizomycotina</taxon>
        <taxon>Sordariomycetes</taxon>
        <taxon>Xylariomycetidae</taxon>
        <taxon>Xylariales</taxon>
        <taxon>Hypoxylaceae</taxon>
        <taxon>Hypoxylon</taxon>
    </lineage>
</organism>
<dbReference type="Proteomes" id="UP001497680">
    <property type="component" value="Unassembled WGS sequence"/>
</dbReference>